<dbReference type="Gene3D" id="1.10.10.10">
    <property type="entry name" value="Winged helix-like DNA-binding domain superfamily/Winged helix DNA-binding domain"/>
    <property type="match status" value="1"/>
</dbReference>
<dbReference type="Pfam" id="PF08281">
    <property type="entry name" value="Sigma70_r4_2"/>
    <property type="match status" value="1"/>
</dbReference>
<dbReference type="SUPFAM" id="SSF88946">
    <property type="entry name" value="Sigma2 domain of RNA polymerase sigma factors"/>
    <property type="match status" value="1"/>
</dbReference>
<dbReference type="InterPro" id="IPR013324">
    <property type="entry name" value="RNA_pol_sigma_r3/r4-like"/>
</dbReference>
<proteinExistence type="inferred from homology"/>
<evidence type="ECO:0000313" key="6">
    <source>
        <dbReference type="EMBL" id="NIJ43898.1"/>
    </source>
</evidence>
<dbReference type="RefSeq" id="WP_243846486.1">
    <property type="nucleotide sequence ID" value="NZ_JAASQL010000001.1"/>
</dbReference>
<dbReference type="NCBIfam" id="TIGR02985">
    <property type="entry name" value="Sig70_bacteroi1"/>
    <property type="match status" value="1"/>
</dbReference>
<dbReference type="InterPro" id="IPR036388">
    <property type="entry name" value="WH-like_DNA-bd_sf"/>
</dbReference>
<dbReference type="Pfam" id="PF04542">
    <property type="entry name" value="Sigma70_r2"/>
    <property type="match status" value="1"/>
</dbReference>
<comment type="similarity">
    <text evidence="1">Belongs to the sigma-70 factor family. ECF subfamily.</text>
</comment>
<dbReference type="SMART" id="SM00421">
    <property type="entry name" value="HTH_LUXR"/>
    <property type="match status" value="1"/>
</dbReference>
<evidence type="ECO:0000256" key="2">
    <source>
        <dbReference type="ARBA" id="ARBA00023015"/>
    </source>
</evidence>
<dbReference type="InterPro" id="IPR039425">
    <property type="entry name" value="RNA_pol_sigma-70-like"/>
</dbReference>
<gene>
    <name evidence="6" type="ORF">FHR24_000337</name>
</gene>
<organism evidence="6 7">
    <name type="scientific">Wenyingzhuangia heitensis</name>
    <dbReference type="NCBI Taxonomy" id="1487859"/>
    <lineage>
        <taxon>Bacteria</taxon>
        <taxon>Pseudomonadati</taxon>
        <taxon>Bacteroidota</taxon>
        <taxon>Flavobacteriia</taxon>
        <taxon>Flavobacteriales</taxon>
        <taxon>Flavobacteriaceae</taxon>
        <taxon>Wenyingzhuangia</taxon>
    </lineage>
</organism>
<dbReference type="PANTHER" id="PTHR43133">
    <property type="entry name" value="RNA POLYMERASE ECF-TYPE SIGMA FACTO"/>
    <property type="match status" value="1"/>
</dbReference>
<reference evidence="6 7" key="1">
    <citation type="submission" date="2020-03" db="EMBL/GenBank/DDBJ databases">
        <title>Genomic Encyclopedia of Type Strains, Phase IV (KMG-IV): sequencing the most valuable type-strain genomes for metagenomic binning, comparative biology and taxonomic classification.</title>
        <authorList>
            <person name="Goeker M."/>
        </authorList>
    </citation>
    <scope>NUCLEOTIDE SEQUENCE [LARGE SCALE GENOMIC DNA]</scope>
    <source>
        <strain evidence="6 7">DSM 101599</strain>
    </source>
</reference>
<evidence type="ECO:0000259" key="5">
    <source>
        <dbReference type="SMART" id="SM00421"/>
    </source>
</evidence>
<dbReference type="Proteomes" id="UP000745859">
    <property type="component" value="Unassembled WGS sequence"/>
</dbReference>
<dbReference type="InterPro" id="IPR007627">
    <property type="entry name" value="RNA_pol_sigma70_r2"/>
</dbReference>
<evidence type="ECO:0000256" key="4">
    <source>
        <dbReference type="ARBA" id="ARBA00023163"/>
    </source>
</evidence>
<dbReference type="InterPro" id="IPR014327">
    <property type="entry name" value="RNA_pol_sigma70_bacteroid"/>
</dbReference>
<name>A0ABX0U562_9FLAO</name>
<keyword evidence="7" id="KW-1185">Reference proteome</keyword>
<keyword evidence="4" id="KW-0804">Transcription</keyword>
<comment type="caution">
    <text evidence="6">The sequence shown here is derived from an EMBL/GenBank/DDBJ whole genome shotgun (WGS) entry which is preliminary data.</text>
</comment>
<protein>
    <submittedName>
        <fullName evidence="6">RNA polymerase sigma-70 factor (ECF subfamily)</fullName>
    </submittedName>
</protein>
<sequence length="185" mass="21631">MKKLKSNKTTTTKNTYNELYNLLYSSLCVFSNKYVNNLEKSKDIVQEVFVKLWNHKILLEKEEAIKAYLYTSVRNKSLDYLKSKEYRVKNSASNIDLTHLKSETYFEKEVLIEEVSRLVDKALQTLPDKCRGIVELSMKGHQNHEIAEELKISVNTVKSQKKIAYKKLRPLLKDSYAFLLLMLLS</sequence>
<evidence type="ECO:0000313" key="7">
    <source>
        <dbReference type="Proteomes" id="UP000745859"/>
    </source>
</evidence>
<dbReference type="SUPFAM" id="SSF88659">
    <property type="entry name" value="Sigma3 and sigma4 domains of RNA polymerase sigma factors"/>
    <property type="match status" value="1"/>
</dbReference>
<dbReference type="PANTHER" id="PTHR43133:SF46">
    <property type="entry name" value="RNA POLYMERASE SIGMA-70 FACTOR ECF SUBFAMILY"/>
    <property type="match status" value="1"/>
</dbReference>
<dbReference type="InterPro" id="IPR013325">
    <property type="entry name" value="RNA_pol_sigma_r2"/>
</dbReference>
<dbReference type="InterPro" id="IPR014284">
    <property type="entry name" value="RNA_pol_sigma-70_dom"/>
</dbReference>
<accession>A0ABX0U562</accession>
<dbReference type="InterPro" id="IPR000792">
    <property type="entry name" value="Tscrpt_reg_LuxR_C"/>
</dbReference>
<keyword evidence="2" id="KW-0805">Transcription regulation</keyword>
<evidence type="ECO:0000256" key="3">
    <source>
        <dbReference type="ARBA" id="ARBA00023082"/>
    </source>
</evidence>
<evidence type="ECO:0000256" key="1">
    <source>
        <dbReference type="ARBA" id="ARBA00010641"/>
    </source>
</evidence>
<dbReference type="Gene3D" id="1.10.1740.10">
    <property type="match status" value="1"/>
</dbReference>
<dbReference type="NCBIfam" id="TIGR02937">
    <property type="entry name" value="sigma70-ECF"/>
    <property type="match status" value="1"/>
</dbReference>
<feature type="domain" description="HTH luxR-type" evidence="5">
    <location>
        <begin position="123"/>
        <end position="182"/>
    </location>
</feature>
<dbReference type="EMBL" id="JAASQL010000001">
    <property type="protein sequence ID" value="NIJ43898.1"/>
    <property type="molecule type" value="Genomic_DNA"/>
</dbReference>
<dbReference type="InterPro" id="IPR013249">
    <property type="entry name" value="RNA_pol_sigma70_r4_t2"/>
</dbReference>
<keyword evidence="3" id="KW-0731">Sigma factor</keyword>